<sequence>MIRHRKSSSLLRVLPLILVFVCFISFSGKAQTDIVSGPNVWPVNYAYVGTLSYDEGNSANCQKLKIEVLGGSWGFDYIGKLLFMQPIAADCLSTKLRKAGMDWGFQI</sequence>
<dbReference type="Proteomes" id="UP000466586">
    <property type="component" value="Unassembled WGS sequence"/>
</dbReference>
<accession>A0A7K1Y7F8</accession>
<dbReference type="RefSeq" id="WP_160843557.1">
    <property type="nucleotide sequence ID" value="NZ_WVHT01000002.1"/>
</dbReference>
<proteinExistence type="predicted"/>
<comment type="caution">
    <text evidence="1">The sequence shown here is derived from an EMBL/GenBank/DDBJ whole genome shotgun (WGS) entry which is preliminary data.</text>
</comment>
<evidence type="ECO:0000313" key="2">
    <source>
        <dbReference type="Proteomes" id="UP000466586"/>
    </source>
</evidence>
<reference evidence="1 2" key="1">
    <citation type="submission" date="2019-11" db="EMBL/GenBank/DDBJ databases">
        <title>Pedobacter sp. HMF7647 Genome sequencing and assembly.</title>
        <authorList>
            <person name="Kang H."/>
            <person name="Kim H."/>
            <person name="Joh K."/>
        </authorList>
    </citation>
    <scope>NUCLEOTIDE SEQUENCE [LARGE SCALE GENOMIC DNA]</scope>
    <source>
        <strain evidence="1 2">HMF7647</strain>
    </source>
</reference>
<protein>
    <submittedName>
        <fullName evidence="1">Uncharacterized protein</fullName>
    </submittedName>
</protein>
<gene>
    <name evidence="1" type="ORF">GS399_05295</name>
</gene>
<evidence type="ECO:0000313" key="1">
    <source>
        <dbReference type="EMBL" id="MXV50380.1"/>
    </source>
</evidence>
<organism evidence="1 2">
    <name type="scientific">Hufsiella arboris</name>
    <dbReference type="NCBI Taxonomy" id="2695275"/>
    <lineage>
        <taxon>Bacteria</taxon>
        <taxon>Pseudomonadati</taxon>
        <taxon>Bacteroidota</taxon>
        <taxon>Sphingobacteriia</taxon>
        <taxon>Sphingobacteriales</taxon>
        <taxon>Sphingobacteriaceae</taxon>
        <taxon>Hufsiella</taxon>
    </lineage>
</organism>
<dbReference type="AlphaFoldDB" id="A0A7K1Y7F8"/>
<dbReference type="EMBL" id="WVHT01000002">
    <property type="protein sequence ID" value="MXV50380.1"/>
    <property type="molecule type" value="Genomic_DNA"/>
</dbReference>
<name>A0A7K1Y7F8_9SPHI</name>
<keyword evidence="2" id="KW-1185">Reference proteome</keyword>